<sequence length="214" mass="24306">MADIHRVKTLLVLAPHTDDGEFGCGGTIAKYVSEGWRAVYVAFSAAEQSVLPHLPRDILRKEVKEATLVLGIAPEDCIVLDFEVRKFPEQRQAILDEMVKLNRELQPDLVFLPSPNDTHQDHHVIAHEGFRAFKRTTMLGYEVPWNNLDFRTSCFVHLSEQDVGKKVESLARYQSQAHRVYASAEVVKSQAVFRGTQIGTQYAESFEVIRWIIA</sequence>
<dbReference type="InterPro" id="IPR003737">
    <property type="entry name" value="GlcNAc_PI_deacetylase-related"/>
</dbReference>
<dbReference type="GO" id="GO:0016811">
    <property type="term" value="F:hydrolase activity, acting on carbon-nitrogen (but not peptide) bonds, in linear amides"/>
    <property type="evidence" value="ECO:0007669"/>
    <property type="project" value="TreeGrafter"/>
</dbReference>
<dbReference type="Pfam" id="PF02585">
    <property type="entry name" value="PIG-L"/>
    <property type="match status" value="1"/>
</dbReference>
<reference evidence="1 2" key="1">
    <citation type="submission" date="2018-10" db="EMBL/GenBank/DDBJ databases">
        <title>Effects of UV and annual dynamics of microbial communities in freshwater RAS systems.</title>
        <authorList>
            <person name="Bekkelund A.K."/>
            <person name="Hansen B.R."/>
            <person name="Stokken H."/>
            <person name="Eriksen B.F."/>
            <person name="Kashulin N.A."/>
        </authorList>
    </citation>
    <scope>NUCLEOTIDE SEQUENCE [LARGE SCALE GENOMIC DNA]</scope>
    <source>
        <strain evidence="1 2">BHSEK</strain>
    </source>
</reference>
<dbReference type="SUPFAM" id="SSF102588">
    <property type="entry name" value="LmbE-like"/>
    <property type="match status" value="1"/>
</dbReference>
<dbReference type="AlphaFoldDB" id="A0A3G2EGN2"/>
<dbReference type="InterPro" id="IPR024078">
    <property type="entry name" value="LmbE-like_dom_sf"/>
</dbReference>
<accession>A0A3G2EGN2</accession>
<keyword evidence="2" id="KW-1185">Reference proteome</keyword>
<organism evidence="1 2">
    <name type="scientific">Janthinobacterium agaricidamnosum</name>
    <dbReference type="NCBI Taxonomy" id="55508"/>
    <lineage>
        <taxon>Bacteria</taxon>
        <taxon>Pseudomonadati</taxon>
        <taxon>Pseudomonadota</taxon>
        <taxon>Betaproteobacteria</taxon>
        <taxon>Burkholderiales</taxon>
        <taxon>Oxalobacteraceae</taxon>
        <taxon>Janthinobacterium</taxon>
    </lineage>
</organism>
<gene>
    <name evidence="1" type="ORF">D9M09_21885</name>
</gene>
<dbReference type="PANTHER" id="PTHR12993">
    <property type="entry name" value="N-ACETYLGLUCOSAMINYL-PHOSPHATIDYLINOSITOL DE-N-ACETYLASE-RELATED"/>
    <property type="match status" value="1"/>
</dbReference>
<name>A0A3G2EGN2_9BURK</name>
<dbReference type="Proteomes" id="UP000279594">
    <property type="component" value="Chromosome"/>
</dbReference>
<proteinExistence type="predicted"/>
<evidence type="ECO:0000313" key="1">
    <source>
        <dbReference type="EMBL" id="AYM78145.1"/>
    </source>
</evidence>
<dbReference type="Gene3D" id="3.40.50.10320">
    <property type="entry name" value="LmbE-like"/>
    <property type="match status" value="1"/>
</dbReference>
<protein>
    <submittedName>
        <fullName evidence="1">PIG-L family deacetylase</fullName>
    </submittedName>
</protein>
<dbReference type="EMBL" id="CP033019">
    <property type="protein sequence ID" value="AYM78145.1"/>
    <property type="molecule type" value="Genomic_DNA"/>
</dbReference>
<dbReference type="PANTHER" id="PTHR12993:SF11">
    <property type="entry name" value="N-ACETYLGLUCOSAMINYL-PHOSPHATIDYLINOSITOL DE-N-ACETYLASE"/>
    <property type="match status" value="1"/>
</dbReference>
<dbReference type="RefSeq" id="WP_070224367.1">
    <property type="nucleotide sequence ID" value="NZ_CP033019.1"/>
</dbReference>
<evidence type="ECO:0000313" key="2">
    <source>
        <dbReference type="Proteomes" id="UP000279594"/>
    </source>
</evidence>